<dbReference type="OrthoDB" id="2406375at2759"/>
<dbReference type="AlphaFoldDB" id="A0A397TSP8"/>
<sequence>MQIRSHKVPINTRNTPSTTKKFTKKFFLNHAKNCGKKIFGQNRLFWSIQYNNFTRIFKYGDFVQYLSCELLQYGRIQSFVIKDNLIKVQMQQLLPYSRIPQNLYSLECELQTQEWLLDQLQPPLFDISVNDVLYYFYGSWKCRPIKFQNRHQSEYISTYPPPNSTMPVLKFFLDLYYDDFDRNIQDFIKPFIEEVKKLEQGFIINLNGVDHWVMGGLGVVTSSLISGTLRLNMQGD</sequence>
<dbReference type="Proteomes" id="UP000266673">
    <property type="component" value="Unassembled WGS sequence"/>
</dbReference>
<reference evidence="1 2" key="1">
    <citation type="submission" date="2018-06" db="EMBL/GenBank/DDBJ databases">
        <title>Comparative genomics reveals the genomic features of Rhizophagus irregularis, R. cerebriforme, R. diaphanum and Gigaspora rosea, and their symbiotic lifestyle signature.</title>
        <authorList>
            <person name="Morin E."/>
            <person name="San Clemente H."/>
            <person name="Chen E.C.H."/>
            <person name="De La Providencia I."/>
            <person name="Hainaut M."/>
            <person name="Kuo A."/>
            <person name="Kohler A."/>
            <person name="Murat C."/>
            <person name="Tang N."/>
            <person name="Roy S."/>
            <person name="Loubradou J."/>
            <person name="Henrissat B."/>
            <person name="Grigoriev I.V."/>
            <person name="Corradi N."/>
            <person name="Roux C."/>
            <person name="Martin F.M."/>
        </authorList>
    </citation>
    <scope>NUCLEOTIDE SEQUENCE [LARGE SCALE GENOMIC DNA]</scope>
    <source>
        <strain evidence="1 2">DAOM 194757</strain>
    </source>
</reference>
<dbReference type="EMBL" id="QKWP01005987">
    <property type="protein sequence ID" value="RIA99956.1"/>
    <property type="molecule type" value="Genomic_DNA"/>
</dbReference>
<evidence type="ECO:0000313" key="1">
    <source>
        <dbReference type="EMBL" id="RIA99956.1"/>
    </source>
</evidence>
<comment type="caution">
    <text evidence="1">The sequence shown here is derived from an EMBL/GenBank/DDBJ whole genome shotgun (WGS) entry which is preliminary data.</text>
</comment>
<proteinExistence type="predicted"/>
<protein>
    <submittedName>
        <fullName evidence="1">Uncharacterized protein</fullName>
    </submittedName>
</protein>
<keyword evidence="2" id="KW-1185">Reference proteome</keyword>
<accession>A0A397TSP8</accession>
<name>A0A397TSP8_9GLOM</name>
<gene>
    <name evidence="1" type="ORF">C2G38_2236358</name>
</gene>
<evidence type="ECO:0000313" key="2">
    <source>
        <dbReference type="Proteomes" id="UP000266673"/>
    </source>
</evidence>
<organism evidence="1 2">
    <name type="scientific">Gigaspora rosea</name>
    <dbReference type="NCBI Taxonomy" id="44941"/>
    <lineage>
        <taxon>Eukaryota</taxon>
        <taxon>Fungi</taxon>
        <taxon>Fungi incertae sedis</taxon>
        <taxon>Mucoromycota</taxon>
        <taxon>Glomeromycotina</taxon>
        <taxon>Glomeromycetes</taxon>
        <taxon>Diversisporales</taxon>
        <taxon>Gigasporaceae</taxon>
        <taxon>Gigaspora</taxon>
    </lineage>
</organism>
<dbReference type="STRING" id="44941.A0A397TSP8"/>